<dbReference type="OrthoDB" id="3748857at2"/>
<feature type="region of interest" description="Disordered" evidence="1">
    <location>
        <begin position="28"/>
        <end position="77"/>
    </location>
</feature>
<name>A0A3G9IML1_9ACTN</name>
<evidence type="ECO:0008006" key="5">
    <source>
        <dbReference type="Google" id="ProtNLM"/>
    </source>
</evidence>
<dbReference type="KEGG" id="nbe:Back2_15320"/>
<evidence type="ECO:0000313" key="4">
    <source>
        <dbReference type="Proteomes" id="UP000271573"/>
    </source>
</evidence>
<feature type="signal peptide" evidence="2">
    <location>
        <begin position="1"/>
        <end position="18"/>
    </location>
</feature>
<dbReference type="EMBL" id="AP019307">
    <property type="protein sequence ID" value="BBH17245.1"/>
    <property type="molecule type" value="Genomic_DNA"/>
</dbReference>
<proteinExistence type="predicted"/>
<dbReference type="RefSeq" id="WP_125568268.1">
    <property type="nucleotide sequence ID" value="NZ_AP019307.1"/>
</dbReference>
<keyword evidence="4" id="KW-1185">Reference proteome</keyword>
<dbReference type="PROSITE" id="PS51257">
    <property type="entry name" value="PROKAR_LIPOPROTEIN"/>
    <property type="match status" value="1"/>
</dbReference>
<evidence type="ECO:0000256" key="1">
    <source>
        <dbReference type="SAM" id="MobiDB-lite"/>
    </source>
</evidence>
<keyword evidence="2" id="KW-0732">Signal</keyword>
<feature type="chain" id="PRO_5038830429" description="Lipoprotein" evidence="2">
    <location>
        <begin position="19"/>
        <end position="157"/>
    </location>
</feature>
<organism evidence="3 4">
    <name type="scientific">Nocardioides baekrokdamisoli</name>
    <dbReference type="NCBI Taxonomy" id="1804624"/>
    <lineage>
        <taxon>Bacteria</taxon>
        <taxon>Bacillati</taxon>
        <taxon>Actinomycetota</taxon>
        <taxon>Actinomycetes</taxon>
        <taxon>Propionibacteriales</taxon>
        <taxon>Nocardioidaceae</taxon>
        <taxon>Nocardioides</taxon>
    </lineage>
</organism>
<evidence type="ECO:0000256" key="2">
    <source>
        <dbReference type="SAM" id="SignalP"/>
    </source>
</evidence>
<feature type="compositionally biased region" description="Low complexity" evidence="1">
    <location>
        <begin position="28"/>
        <end position="61"/>
    </location>
</feature>
<evidence type="ECO:0000313" key="3">
    <source>
        <dbReference type="EMBL" id="BBH17245.1"/>
    </source>
</evidence>
<dbReference type="AlphaFoldDB" id="A0A3G9IML1"/>
<sequence>MRRMVLMGPVVLTLGALAACSNPLNNAAATTSPLPTDSTTTVITPTPTPTPTATKTAPQQTGEANPSPFATPTIPDANAPKPACSSVWVDGGTLPATYHGCTGDSKADEHMLDCNTGPNLWIRNEPNSYEYFAFAGKEINHSKDPNADSAATGKCMS</sequence>
<accession>A0A3G9IML1</accession>
<protein>
    <recommendedName>
        <fullName evidence="5">Lipoprotein</fullName>
    </recommendedName>
</protein>
<reference evidence="3 4" key="1">
    <citation type="submission" date="2018-11" db="EMBL/GenBank/DDBJ databases">
        <title>Complete genome sequence of Nocardioides baekrokdamisoli strain KCTC 39748.</title>
        <authorList>
            <person name="Kang S.W."/>
            <person name="Lee K.C."/>
            <person name="Kim K.K."/>
            <person name="Kim J.S."/>
            <person name="Kim D.S."/>
            <person name="Ko S.H."/>
            <person name="Yang S.H."/>
            <person name="Shin Y.K."/>
            <person name="Lee J.S."/>
        </authorList>
    </citation>
    <scope>NUCLEOTIDE SEQUENCE [LARGE SCALE GENOMIC DNA]</scope>
    <source>
        <strain evidence="3 4">KCTC 39748</strain>
    </source>
</reference>
<dbReference type="Proteomes" id="UP000271573">
    <property type="component" value="Chromosome"/>
</dbReference>
<gene>
    <name evidence="3" type="ORF">Back2_15320</name>
</gene>